<evidence type="ECO:0000256" key="1">
    <source>
        <dbReference type="ARBA" id="ARBA00004776"/>
    </source>
</evidence>
<organism evidence="6">
    <name type="scientific">Microcystis aeruginosa (strain PCC 7806)</name>
    <dbReference type="NCBI Taxonomy" id="267872"/>
    <lineage>
        <taxon>Bacteria</taxon>
        <taxon>Bacillati</taxon>
        <taxon>Cyanobacteriota</taxon>
        <taxon>Cyanophyceae</taxon>
        <taxon>Oscillatoriophycideae</taxon>
        <taxon>Chroococcales</taxon>
        <taxon>Microcystaceae</taxon>
        <taxon>Microcystis</taxon>
    </lineage>
</organism>
<evidence type="ECO:0000256" key="2">
    <source>
        <dbReference type="ARBA" id="ARBA00006739"/>
    </source>
</evidence>
<dbReference type="CAZy" id="GT2">
    <property type="family name" value="Glycosyltransferase Family 2"/>
</dbReference>
<dbReference type="AlphaFoldDB" id="A8YIN8"/>
<comment type="similarity">
    <text evidence="2">Belongs to the glycosyltransferase 2 family.</text>
</comment>
<evidence type="ECO:0000313" key="6">
    <source>
        <dbReference type="EMBL" id="CAO87514.1"/>
    </source>
</evidence>
<protein>
    <submittedName>
        <fullName evidence="6">Genome sequencing data, contig C318</fullName>
    </submittedName>
</protein>
<dbReference type="Gene3D" id="3.90.550.10">
    <property type="entry name" value="Spore Coat Polysaccharide Biosynthesis Protein SpsA, Chain A"/>
    <property type="match status" value="1"/>
</dbReference>
<name>A8YIN8_MICA7</name>
<sequence>MIYLLTVNYNCGALIKRLIASLNDNLSATLIIINNSTEDKNIQSLAAQRVKIIEAGENLGFGKGCNLGLDWIYQQDKEAIVWLVNPDAYLLPDSLEKASKFFQQYPEVAIAGTEIYEPDGKIWFGWGKFNAKIGTINVVEESLDYGNKPYLIPDWVTGCSLLINFSNFSTCPHFDPDYFLYYEDFDFSRRYANQGYLVVVTNQIKIIHEPSSITRRYGYLRLTHNIYGYLLSLEKHTTLTPPLTILVYRLLRMSFISLLLLPIKPKFSLAKLQGIQLYCQRINLLHNFFMV</sequence>
<dbReference type="PANTHER" id="PTHR43179:SF12">
    <property type="entry name" value="GALACTOFURANOSYLTRANSFERASE GLFT2"/>
    <property type="match status" value="1"/>
</dbReference>
<dbReference type="InterPro" id="IPR029044">
    <property type="entry name" value="Nucleotide-diphossugar_trans"/>
</dbReference>
<dbReference type="PANTHER" id="PTHR43179">
    <property type="entry name" value="RHAMNOSYLTRANSFERASE WBBL"/>
    <property type="match status" value="1"/>
</dbReference>
<gene>
    <name evidence="6" type="ORF">IPF_2435</name>
</gene>
<evidence type="ECO:0000259" key="5">
    <source>
        <dbReference type="Pfam" id="PF00535"/>
    </source>
</evidence>
<reference evidence="6" key="1">
    <citation type="submission" date="2007-08" db="EMBL/GenBank/DDBJ databases">
        <authorList>
            <person name="Frangeul L."/>
        </authorList>
    </citation>
    <scope>NUCLEOTIDE SEQUENCE</scope>
    <source>
        <strain evidence="6">PCC 7806</strain>
    </source>
</reference>
<dbReference type="Pfam" id="PF00535">
    <property type="entry name" value="Glycos_transf_2"/>
    <property type="match status" value="1"/>
</dbReference>
<proteinExistence type="inferred from homology"/>
<keyword evidence="4" id="KW-0808">Transferase</keyword>
<feature type="domain" description="Glycosyltransferase 2-like" evidence="5">
    <location>
        <begin position="6"/>
        <end position="161"/>
    </location>
</feature>
<evidence type="ECO:0000256" key="3">
    <source>
        <dbReference type="ARBA" id="ARBA00022676"/>
    </source>
</evidence>
<dbReference type="InterPro" id="IPR001173">
    <property type="entry name" value="Glyco_trans_2-like"/>
</dbReference>
<accession>A8YIN8</accession>
<keyword evidence="3" id="KW-0328">Glycosyltransferase</keyword>
<evidence type="ECO:0000256" key="4">
    <source>
        <dbReference type="ARBA" id="ARBA00022679"/>
    </source>
</evidence>
<dbReference type="SUPFAM" id="SSF53448">
    <property type="entry name" value="Nucleotide-diphospho-sugar transferases"/>
    <property type="match status" value="1"/>
</dbReference>
<dbReference type="EMBL" id="AM778948">
    <property type="protein sequence ID" value="CAO87514.1"/>
    <property type="molecule type" value="Genomic_DNA"/>
</dbReference>
<dbReference type="GO" id="GO:0016757">
    <property type="term" value="F:glycosyltransferase activity"/>
    <property type="evidence" value="ECO:0007669"/>
    <property type="project" value="UniProtKB-KW"/>
</dbReference>
<comment type="pathway">
    <text evidence="1">Cell wall biogenesis; cell wall polysaccharide biosynthesis.</text>
</comment>